<dbReference type="InterPro" id="IPR014340">
    <property type="entry name" value="LptA"/>
</dbReference>
<dbReference type="InterPro" id="IPR052037">
    <property type="entry name" value="LPS_export_LptA"/>
</dbReference>
<comment type="subcellular location">
    <subcellularLocation>
        <location evidence="4">Periplasm</location>
    </subcellularLocation>
</comment>
<gene>
    <name evidence="4" type="primary">lptA</name>
    <name evidence="6" type="ORF">EV698_0115</name>
</gene>
<evidence type="ECO:0000313" key="7">
    <source>
        <dbReference type="Proteomes" id="UP000292298"/>
    </source>
</evidence>
<dbReference type="GO" id="GO:0017089">
    <property type="term" value="F:glycolipid transfer activity"/>
    <property type="evidence" value="ECO:0007669"/>
    <property type="project" value="TreeGrafter"/>
</dbReference>
<dbReference type="RefSeq" id="WP_130502241.1">
    <property type="nucleotide sequence ID" value="NZ_SHLI01000001.1"/>
</dbReference>
<dbReference type="OrthoDB" id="9795964at2"/>
<dbReference type="HAMAP" id="MF_01914">
    <property type="entry name" value="LPS_assembly_LptA"/>
    <property type="match status" value="1"/>
</dbReference>
<accession>A0A4Q8CY43</accession>
<comment type="caution">
    <text evidence="6">The sequence shown here is derived from an EMBL/GenBank/DDBJ whole genome shotgun (WGS) entry which is preliminary data.</text>
</comment>
<sequence length="172" mass="18729">MPLHPEHRLTGVILAFLIGLPVAHGQDSSDESTAPPVEIVADSAEVDDAEGISIYRGDVVLTRGTLRIKGDVMHVYANDGGQLERVTVDGEPATYRQTLDDAAARRAEAPRMEYFAAGPERLVLRRGGRLWQGDNTVTGRIITHYPQENRTVAERGDDEGERVNVSVTPASD</sequence>
<dbReference type="Proteomes" id="UP000292298">
    <property type="component" value="Unassembled WGS sequence"/>
</dbReference>
<dbReference type="Gene3D" id="2.60.450.10">
    <property type="entry name" value="Lipopolysaccharide (LPS) transport protein A like domain"/>
    <property type="match status" value="1"/>
</dbReference>
<keyword evidence="7" id="KW-1185">Reference proteome</keyword>
<dbReference type="GO" id="GO:0001530">
    <property type="term" value="F:lipopolysaccharide binding"/>
    <property type="evidence" value="ECO:0007669"/>
    <property type="project" value="InterPro"/>
</dbReference>
<evidence type="ECO:0000256" key="1">
    <source>
        <dbReference type="ARBA" id="ARBA00022448"/>
    </source>
</evidence>
<evidence type="ECO:0000259" key="5">
    <source>
        <dbReference type="Pfam" id="PF03968"/>
    </source>
</evidence>
<keyword evidence="3 4" id="KW-0574">Periplasm</keyword>
<dbReference type="Pfam" id="PF03968">
    <property type="entry name" value="LptD_N"/>
    <property type="match status" value="1"/>
</dbReference>
<reference evidence="6 7" key="1">
    <citation type="submission" date="2019-02" db="EMBL/GenBank/DDBJ databases">
        <title>Genomic Encyclopedia of Type Strains, Phase IV (KMG-IV): sequencing the most valuable type-strain genomes for metagenomic binning, comparative biology and taxonomic classification.</title>
        <authorList>
            <person name="Goeker M."/>
        </authorList>
    </citation>
    <scope>NUCLEOTIDE SEQUENCE [LARGE SCALE GENOMIC DNA]</scope>
    <source>
        <strain evidence="6 7">DSM 21056</strain>
    </source>
</reference>
<dbReference type="PANTHER" id="PTHR36504:SF1">
    <property type="entry name" value="LIPOPOLYSACCHARIDE EXPORT SYSTEM PROTEIN LPTA"/>
    <property type="match status" value="1"/>
</dbReference>
<dbReference type="GO" id="GO:0009279">
    <property type="term" value="C:cell outer membrane"/>
    <property type="evidence" value="ECO:0007669"/>
    <property type="project" value="TreeGrafter"/>
</dbReference>
<feature type="domain" description="Organic solvent tolerance-like N-terminal" evidence="5">
    <location>
        <begin position="38"/>
        <end position="149"/>
    </location>
</feature>
<dbReference type="NCBIfam" id="TIGR03002">
    <property type="entry name" value="outer_YhbN_LptA"/>
    <property type="match status" value="1"/>
</dbReference>
<keyword evidence="1 4" id="KW-0813">Transport</keyword>
<evidence type="ECO:0000256" key="4">
    <source>
        <dbReference type="HAMAP-Rule" id="MF_01914"/>
    </source>
</evidence>
<dbReference type="AlphaFoldDB" id="A0A4Q8CY43"/>
<dbReference type="GO" id="GO:0043165">
    <property type="term" value="P:Gram-negative-bacterium-type cell outer membrane assembly"/>
    <property type="evidence" value="ECO:0007669"/>
    <property type="project" value="UniProtKB-UniRule"/>
</dbReference>
<dbReference type="GO" id="GO:0030288">
    <property type="term" value="C:outer membrane-bounded periplasmic space"/>
    <property type="evidence" value="ECO:0007669"/>
    <property type="project" value="TreeGrafter"/>
</dbReference>
<organism evidence="6 7">
    <name type="scientific">Spiribacter vilamensis</name>
    <dbReference type="NCBI Taxonomy" id="531306"/>
    <lineage>
        <taxon>Bacteria</taxon>
        <taxon>Pseudomonadati</taxon>
        <taxon>Pseudomonadota</taxon>
        <taxon>Gammaproteobacteria</taxon>
        <taxon>Chromatiales</taxon>
        <taxon>Ectothiorhodospiraceae</taxon>
        <taxon>Spiribacter</taxon>
    </lineage>
</organism>
<comment type="subunit">
    <text evidence="4">Component of the lipopolysaccharide transport and assembly complex.</text>
</comment>
<evidence type="ECO:0000313" key="6">
    <source>
        <dbReference type="EMBL" id="RZU97883.1"/>
    </source>
</evidence>
<protein>
    <recommendedName>
        <fullName evidence="4">Lipopolysaccharide export system protein LptA</fullName>
    </recommendedName>
</protein>
<proteinExistence type="inferred from homology"/>
<comment type="function">
    <text evidence="4">Involved in the assembly of lipopolysaccharide (LPS). Required for the translocation of LPS from the inner membrane to the outer membrane. May form a bridge between the inner membrane and the outer membrane, via interactions with LptC and LptD, thereby facilitating LPS transfer across the periplasm.</text>
</comment>
<keyword evidence="2" id="KW-0732">Signal</keyword>
<name>A0A4Q8CY43_9GAMM</name>
<dbReference type="EMBL" id="SHLI01000001">
    <property type="protein sequence ID" value="RZU97883.1"/>
    <property type="molecule type" value="Genomic_DNA"/>
</dbReference>
<dbReference type="GO" id="GO:0015920">
    <property type="term" value="P:lipopolysaccharide transport"/>
    <property type="evidence" value="ECO:0007669"/>
    <property type="project" value="UniProtKB-UniRule"/>
</dbReference>
<dbReference type="PANTHER" id="PTHR36504">
    <property type="entry name" value="LIPOPOLYSACCHARIDE EXPORT SYSTEM PROTEIN LPTA"/>
    <property type="match status" value="1"/>
</dbReference>
<dbReference type="InterPro" id="IPR005653">
    <property type="entry name" value="OstA-like_N"/>
</dbReference>
<evidence type="ECO:0000256" key="2">
    <source>
        <dbReference type="ARBA" id="ARBA00022729"/>
    </source>
</evidence>
<evidence type="ECO:0000256" key="3">
    <source>
        <dbReference type="ARBA" id="ARBA00022764"/>
    </source>
</evidence>
<comment type="similarity">
    <text evidence="4">Belongs to the LptA family.</text>
</comment>